<evidence type="ECO:0000313" key="2">
    <source>
        <dbReference type="Proteomes" id="UP000198806"/>
    </source>
</evidence>
<sequence>MKKSFSNYKFAAFMIVVSILLIGCSKKNANTITNVKLTEREKIISSFWGDMCTLFDFMFNDTIGGMSLCLEEWVAGERLKEDIISYGGTSDYESLYVISNLIKDDGIEGPGVEWKFINVNKAARITSGTHKFYFPDKKNWIGSTHSILSETGEEKIKVEPGEEYILVARLFDLNGDELKFGSIDTQNMKEDILKSSDYAIVLRLHLYQSEEEANNLIESTK</sequence>
<protein>
    <recommendedName>
        <fullName evidence="3">Lipoprotein</fullName>
    </recommendedName>
</protein>
<proteinExistence type="predicted"/>
<dbReference type="OrthoDB" id="9970493at2"/>
<evidence type="ECO:0008006" key="3">
    <source>
        <dbReference type="Google" id="ProtNLM"/>
    </source>
</evidence>
<dbReference type="PROSITE" id="PS51257">
    <property type="entry name" value="PROKAR_LIPOPROTEIN"/>
    <property type="match status" value="1"/>
</dbReference>
<gene>
    <name evidence="1" type="ORF">SAMN04489757_10480</name>
</gene>
<name>A0A1I5CXX6_9FIRM</name>
<dbReference type="AlphaFoldDB" id="A0A1I5CXX6"/>
<evidence type="ECO:0000313" key="1">
    <source>
        <dbReference type="EMBL" id="SFN91481.1"/>
    </source>
</evidence>
<reference evidence="1 2" key="1">
    <citation type="submission" date="2016-10" db="EMBL/GenBank/DDBJ databases">
        <authorList>
            <person name="de Groot N.N."/>
        </authorList>
    </citation>
    <scope>NUCLEOTIDE SEQUENCE [LARGE SCALE GENOMIC DNA]</scope>
    <source>
        <strain evidence="1 2">DSM 1283</strain>
    </source>
</reference>
<dbReference type="EMBL" id="FOWD01000004">
    <property type="protein sequence ID" value="SFN91481.1"/>
    <property type="molecule type" value="Genomic_DNA"/>
</dbReference>
<dbReference type="RefSeq" id="WP_091684421.1">
    <property type="nucleotide sequence ID" value="NZ_BAABFM010000079.1"/>
</dbReference>
<keyword evidence="2" id="KW-1185">Reference proteome</keyword>
<accession>A0A1I5CXX6</accession>
<dbReference type="Proteomes" id="UP000198806">
    <property type="component" value="Unassembled WGS sequence"/>
</dbReference>
<organism evidence="1 2">
    <name type="scientific">Anaerocolumna aminovalerica</name>
    <dbReference type="NCBI Taxonomy" id="1527"/>
    <lineage>
        <taxon>Bacteria</taxon>
        <taxon>Bacillati</taxon>
        <taxon>Bacillota</taxon>
        <taxon>Clostridia</taxon>
        <taxon>Lachnospirales</taxon>
        <taxon>Lachnospiraceae</taxon>
        <taxon>Anaerocolumna</taxon>
    </lineage>
</organism>